<dbReference type="SMART" id="SM00595">
    <property type="entry name" value="MADF"/>
    <property type="match status" value="1"/>
</dbReference>
<evidence type="ECO:0000313" key="7">
    <source>
        <dbReference type="EMBL" id="CAI6376762.1"/>
    </source>
</evidence>
<feature type="domain" description="BESS" evidence="4">
    <location>
        <begin position="230"/>
        <end position="269"/>
    </location>
</feature>
<accession>A0AAV0VTP8</accession>
<dbReference type="PROSITE" id="PS51029">
    <property type="entry name" value="MADF"/>
    <property type="match status" value="1"/>
</dbReference>
<evidence type="ECO:0000259" key="3">
    <source>
        <dbReference type="PROSITE" id="PS51029"/>
    </source>
</evidence>
<dbReference type="EMBL" id="CARXXK010000001">
    <property type="protein sequence ID" value="CAI6346980.1"/>
    <property type="molecule type" value="Genomic_DNA"/>
</dbReference>
<dbReference type="EMBL" id="CARXXK010000001">
    <property type="protein sequence ID" value="CAI6351366.1"/>
    <property type="molecule type" value="Genomic_DNA"/>
</dbReference>
<keyword evidence="8" id="KW-1185">Reference proteome</keyword>
<name>A0AAV0VTP8_9HEMI</name>
<dbReference type="GO" id="GO:0006357">
    <property type="term" value="P:regulation of transcription by RNA polymerase II"/>
    <property type="evidence" value="ECO:0007669"/>
    <property type="project" value="TreeGrafter"/>
</dbReference>
<dbReference type="PANTHER" id="PTHR12243">
    <property type="entry name" value="MADF DOMAIN TRANSCRIPTION FACTOR"/>
    <property type="match status" value="1"/>
</dbReference>
<dbReference type="InterPro" id="IPR006578">
    <property type="entry name" value="MADF-dom"/>
</dbReference>
<dbReference type="EMBL" id="CARXXK010001572">
    <property type="protein sequence ID" value="CAI6376762.1"/>
    <property type="molecule type" value="Genomic_DNA"/>
</dbReference>
<feature type="domain" description="MADF" evidence="3">
    <location>
        <begin position="3"/>
        <end position="97"/>
    </location>
</feature>
<organism evidence="5 8">
    <name type="scientific">Macrosiphum euphorbiae</name>
    <name type="common">potato aphid</name>
    <dbReference type="NCBI Taxonomy" id="13131"/>
    <lineage>
        <taxon>Eukaryota</taxon>
        <taxon>Metazoa</taxon>
        <taxon>Ecdysozoa</taxon>
        <taxon>Arthropoda</taxon>
        <taxon>Hexapoda</taxon>
        <taxon>Insecta</taxon>
        <taxon>Pterygota</taxon>
        <taxon>Neoptera</taxon>
        <taxon>Paraneoptera</taxon>
        <taxon>Hemiptera</taxon>
        <taxon>Sternorrhyncha</taxon>
        <taxon>Aphidomorpha</taxon>
        <taxon>Aphidoidea</taxon>
        <taxon>Aphididae</taxon>
        <taxon>Macrosiphini</taxon>
        <taxon>Macrosiphum</taxon>
    </lineage>
</organism>
<dbReference type="Pfam" id="PF10545">
    <property type="entry name" value="MADF_DNA_bdg"/>
    <property type="match status" value="1"/>
</dbReference>
<dbReference type="Pfam" id="PF02944">
    <property type="entry name" value="BESS"/>
    <property type="match status" value="1"/>
</dbReference>
<reference evidence="5 8" key="1">
    <citation type="submission" date="2023-01" db="EMBL/GenBank/DDBJ databases">
        <authorList>
            <person name="Whitehead M."/>
        </authorList>
    </citation>
    <scope>NUCLEOTIDE SEQUENCE [LARGE SCALE GENOMIC DNA]</scope>
</reference>
<dbReference type="PANTHER" id="PTHR12243:SF69">
    <property type="entry name" value="SI:CH73-59F11.3"/>
    <property type="match status" value="1"/>
</dbReference>
<feature type="region of interest" description="Disordered" evidence="2">
    <location>
        <begin position="165"/>
        <end position="198"/>
    </location>
</feature>
<evidence type="ECO:0000256" key="2">
    <source>
        <dbReference type="SAM" id="MobiDB-lite"/>
    </source>
</evidence>
<evidence type="ECO:0000313" key="6">
    <source>
        <dbReference type="EMBL" id="CAI6351366.1"/>
    </source>
</evidence>
<dbReference type="Proteomes" id="UP001160148">
    <property type="component" value="Unassembled WGS sequence"/>
</dbReference>
<protein>
    <recommendedName>
        <fullName evidence="9">Transcription factor Adf-1</fullName>
    </recommendedName>
</protein>
<dbReference type="AlphaFoldDB" id="A0AAV0VTP8"/>
<dbReference type="GO" id="GO:0003677">
    <property type="term" value="F:DNA binding"/>
    <property type="evidence" value="ECO:0007669"/>
    <property type="project" value="InterPro"/>
</dbReference>
<evidence type="ECO:0000313" key="8">
    <source>
        <dbReference type="Proteomes" id="UP001160148"/>
    </source>
</evidence>
<comment type="caution">
    <text evidence="5">The sequence shown here is derived from an EMBL/GenBank/DDBJ whole genome shotgun (WGS) entry which is preliminary data.</text>
</comment>
<proteinExistence type="predicted"/>
<evidence type="ECO:0008006" key="9">
    <source>
        <dbReference type="Google" id="ProtNLM"/>
    </source>
</evidence>
<evidence type="ECO:0000256" key="1">
    <source>
        <dbReference type="PROSITE-ProRule" id="PRU00371"/>
    </source>
</evidence>
<keyword evidence="1" id="KW-0539">Nucleus</keyword>
<dbReference type="InterPro" id="IPR004210">
    <property type="entry name" value="BESS_motif"/>
</dbReference>
<feature type="compositionally biased region" description="Polar residues" evidence="2">
    <location>
        <begin position="165"/>
        <end position="184"/>
    </location>
</feature>
<comment type="subcellular location">
    <subcellularLocation>
        <location evidence="1">Nucleus</location>
    </subcellularLocation>
</comment>
<dbReference type="PROSITE" id="PS51031">
    <property type="entry name" value="BESS"/>
    <property type="match status" value="1"/>
</dbReference>
<evidence type="ECO:0000313" key="5">
    <source>
        <dbReference type="EMBL" id="CAI6346980.1"/>
    </source>
</evidence>
<dbReference type="InterPro" id="IPR039353">
    <property type="entry name" value="TF_Adf1"/>
</dbReference>
<evidence type="ECO:0000259" key="4">
    <source>
        <dbReference type="PROSITE" id="PS51031"/>
    </source>
</evidence>
<sequence>MELLISEIQKRNVLWNKWNKKYRDRLISDREWDEVAKNTKMDKEEAKKKWRNLRDTFLREKKKVKKCRSGDPQEGAEIYTGKWSYYNLLLFLKDTTTPRVSDGNITDEEDTENAKNYEDNHIIDQINNDDSYITDTGVSNPYTIDIVNNYVSTPEIETEISQSTQFIHTHETSTPSTPVTNQSSDSERLLSRKKKKPKVDDDKYLENLLKIESQKVALLQQSTNVTAPEIDEDMLFFQSLLPYFKKMDSIQKLRVRNQFQNILINELSQNQESSLNVALSYLP</sequence>
<gene>
    <name evidence="7" type="ORF">MEUPH1_LOCUS30100</name>
    <name evidence="5" type="ORF">MEUPH1_LOCUS3823</name>
    <name evidence="6" type="ORF">MEUPH1_LOCUS7718</name>
</gene>
<dbReference type="GO" id="GO:0005667">
    <property type="term" value="C:transcription regulator complex"/>
    <property type="evidence" value="ECO:0007669"/>
    <property type="project" value="TreeGrafter"/>
</dbReference>
<dbReference type="GO" id="GO:0005634">
    <property type="term" value="C:nucleus"/>
    <property type="evidence" value="ECO:0007669"/>
    <property type="project" value="UniProtKB-SubCell"/>
</dbReference>